<evidence type="ECO:0000256" key="1">
    <source>
        <dbReference type="SAM" id="MobiDB-lite"/>
    </source>
</evidence>
<gene>
    <name evidence="2" type="ORF">Slati_1256300</name>
</gene>
<organism evidence="2">
    <name type="scientific">Sesamum latifolium</name>
    <dbReference type="NCBI Taxonomy" id="2727402"/>
    <lineage>
        <taxon>Eukaryota</taxon>
        <taxon>Viridiplantae</taxon>
        <taxon>Streptophyta</taxon>
        <taxon>Embryophyta</taxon>
        <taxon>Tracheophyta</taxon>
        <taxon>Spermatophyta</taxon>
        <taxon>Magnoliopsida</taxon>
        <taxon>eudicotyledons</taxon>
        <taxon>Gunneridae</taxon>
        <taxon>Pentapetalae</taxon>
        <taxon>asterids</taxon>
        <taxon>lamiids</taxon>
        <taxon>Lamiales</taxon>
        <taxon>Pedaliaceae</taxon>
        <taxon>Sesamum</taxon>
    </lineage>
</organism>
<reference evidence="2" key="1">
    <citation type="submission" date="2020-06" db="EMBL/GenBank/DDBJ databases">
        <authorList>
            <person name="Li T."/>
            <person name="Hu X."/>
            <person name="Zhang T."/>
            <person name="Song X."/>
            <person name="Zhang H."/>
            <person name="Dai N."/>
            <person name="Sheng W."/>
            <person name="Hou X."/>
            <person name="Wei L."/>
        </authorList>
    </citation>
    <scope>NUCLEOTIDE SEQUENCE</scope>
    <source>
        <strain evidence="2">KEN1</strain>
        <tissue evidence="2">Leaf</tissue>
    </source>
</reference>
<evidence type="ECO:0000313" key="2">
    <source>
        <dbReference type="EMBL" id="KAL0452782.1"/>
    </source>
</evidence>
<comment type="caution">
    <text evidence="2">The sequence shown here is derived from an EMBL/GenBank/DDBJ whole genome shotgun (WGS) entry which is preliminary data.</text>
</comment>
<feature type="region of interest" description="Disordered" evidence="1">
    <location>
        <begin position="1"/>
        <end position="112"/>
    </location>
</feature>
<feature type="compositionally biased region" description="Basic and acidic residues" evidence="1">
    <location>
        <begin position="1"/>
        <end position="13"/>
    </location>
</feature>
<feature type="compositionally biased region" description="Basic and acidic residues" evidence="1">
    <location>
        <begin position="62"/>
        <end position="95"/>
    </location>
</feature>
<accession>A0AAW2XFJ1</accession>
<sequence length="332" mass="37590">MRDRKWRNNEEQKPINALRRSARFLHKNQAGAESPVTPVPARRKIRAPDFFSTPIGSSFAKNQKEGDEISRKGKRNGSESKILRKPIDGSRRSARLDSGANLSSPDLQEQSVMEKAMRRSLVCGLKSANSELDKCDGVSKNGDRKVTWLESSAKPGKGSKRSGRLDARANLSKAEEVLHLQKEYVIERKVTRSSVRGSKSVYNRANELGSEKDSEEEVRVLPKEGKAKVGVGSCKQSPENIEKRFTRSCSRIKVIQQVEEAGNLSPECRHINKNCERKVHVCKKRKRCEVEEECEIVQGWTKEQELALQRAYFTAKPTPHFWKKVAKMVMCL</sequence>
<proteinExistence type="predicted"/>
<protein>
    <submittedName>
        <fullName evidence="2">Uncharacterized protein</fullName>
    </submittedName>
</protein>
<feature type="compositionally biased region" description="Polar residues" evidence="1">
    <location>
        <begin position="100"/>
        <end position="111"/>
    </location>
</feature>
<dbReference type="AlphaFoldDB" id="A0AAW2XFJ1"/>
<name>A0AAW2XFJ1_9LAMI</name>
<reference evidence="2" key="2">
    <citation type="journal article" date="2024" name="Plant">
        <title>Genomic evolution and insights into agronomic trait innovations of Sesamum species.</title>
        <authorList>
            <person name="Miao H."/>
            <person name="Wang L."/>
            <person name="Qu L."/>
            <person name="Liu H."/>
            <person name="Sun Y."/>
            <person name="Le M."/>
            <person name="Wang Q."/>
            <person name="Wei S."/>
            <person name="Zheng Y."/>
            <person name="Lin W."/>
            <person name="Duan Y."/>
            <person name="Cao H."/>
            <person name="Xiong S."/>
            <person name="Wang X."/>
            <person name="Wei L."/>
            <person name="Li C."/>
            <person name="Ma Q."/>
            <person name="Ju M."/>
            <person name="Zhao R."/>
            <person name="Li G."/>
            <person name="Mu C."/>
            <person name="Tian Q."/>
            <person name="Mei H."/>
            <person name="Zhang T."/>
            <person name="Gao T."/>
            <person name="Zhang H."/>
        </authorList>
    </citation>
    <scope>NUCLEOTIDE SEQUENCE</scope>
    <source>
        <strain evidence="2">KEN1</strain>
    </source>
</reference>
<dbReference type="EMBL" id="JACGWN010000004">
    <property type="protein sequence ID" value="KAL0452782.1"/>
    <property type="molecule type" value="Genomic_DNA"/>
</dbReference>